<dbReference type="Proteomes" id="UP000256304">
    <property type="component" value="Unassembled WGS sequence"/>
</dbReference>
<organism evidence="1 2">
    <name type="scientific">Paenibacillus taihuensis</name>
    <dbReference type="NCBI Taxonomy" id="1156355"/>
    <lineage>
        <taxon>Bacteria</taxon>
        <taxon>Bacillati</taxon>
        <taxon>Bacillota</taxon>
        <taxon>Bacilli</taxon>
        <taxon>Bacillales</taxon>
        <taxon>Paenibacillaceae</taxon>
        <taxon>Paenibacillus</taxon>
    </lineage>
</organism>
<proteinExistence type="predicted"/>
<sequence length="147" mass="17067">MEIEKEVPVNIYVLVKQIGKRKPIIGEHVLQLQARPETLQQFIQQVVKINVEQYNNRTVDELLLHALTEQDIKEQSETGKVGFGVRYNPNQQDLAKALENAELSFRDGLYKVFINETEVESWDAQLALQENDRVLFLKLTMLAGRMW</sequence>
<accession>A0A3D9SL26</accession>
<keyword evidence="2" id="KW-1185">Reference proteome</keyword>
<evidence type="ECO:0000313" key="1">
    <source>
        <dbReference type="EMBL" id="REE91299.1"/>
    </source>
</evidence>
<dbReference type="AlphaFoldDB" id="A0A3D9SL26"/>
<gene>
    <name evidence="1" type="ORF">A8990_1053</name>
</gene>
<name>A0A3D9SL26_9BACL</name>
<dbReference type="EMBL" id="QTTN01000005">
    <property type="protein sequence ID" value="REE91299.1"/>
    <property type="molecule type" value="Genomic_DNA"/>
</dbReference>
<comment type="caution">
    <text evidence="1">The sequence shown here is derived from an EMBL/GenBank/DDBJ whole genome shotgun (WGS) entry which is preliminary data.</text>
</comment>
<protein>
    <submittedName>
        <fullName evidence="1">Uncharacterized protein</fullName>
    </submittedName>
</protein>
<reference evidence="1 2" key="1">
    <citation type="submission" date="2018-08" db="EMBL/GenBank/DDBJ databases">
        <title>Genomic Encyclopedia of Type Strains, Phase III (KMG-III): the genomes of soil and plant-associated and newly described type strains.</title>
        <authorList>
            <person name="Whitman W."/>
        </authorList>
    </citation>
    <scope>NUCLEOTIDE SEQUENCE [LARGE SCALE GENOMIC DNA]</scope>
    <source>
        <strain evidence="1 2">CGMCC 1.10966</strain>
    </source>
</reference>
<evidence type="ECO:0000313" key="2">
    <source>
        <dbReference type="Proteomes" id="UP000256304"/>
    </source>
</evidence>